<keyword evidence="6" id="KW-1185">Reference proteome</keyword>
<dbReference type="Gene3D" id="1.10.439.10">
    <property type="entry name" value="Penicillin Amidohydrolase, domain 1"/>
    <property type="match status" value="1"/>
</dbReference>
<evidence type="ECO:0000313" key="5">
    <source>
        <dbReference type="EMBL" id="NYZ22664.1"/>
    </source>
</evidence>
<organism evidence="5 6">
    <name type="scientific">Azospirillum oleiclasticum</name>
    <dbReference type="NCBI Taxonomy" id="2735135"/>
    <lineage>
        <taxon>Bacteria</taxon>
        <taxon>Pseudomonadati</taxon>
        <taxon>Pseudomonadota</taxon>
        <taxon>Alphaproteobacteria</taxon>
        <taxon>Rhodospirillales</taxon>
        <taxon>Azospirillaceae</taxon>
        <taxon>Azospirillum</taxon>
    </lineage>
</organism>
<name>A0ABX2TEA1_9PROT</name>
<dbReference type="CDD" id="cd03747">
    <property type="entry name" value="Ntn_PGA_like"/>
    <property type="match status" value="1"/>
</dbReference>
<dbReference type="Gene3D" id="1.10.1400.10">
    <property type="match status" value="1"/>
</dbReference>
<keyword evidence="2" id="KW-0378">Hydrolase</keyword>
<dbReference type="InterPro" id="IPR029055">
    <property type="entry name" value="Ntn_hydrolases_N"/>
</dbReference>
<dbReference type="PIRSF" id="PIRSF001227">
    <property type="entry name" value="Pen_acylase"/>
    <property type="match status" value="1"/>
</dbReference>
<evidence type="ECO:0000256" key="4">
    <source>
        <dbReference type="SAM" id="Phobius"/>
    </source>
</evidence>
<dbReference type="Proteomes" id="UP000584642">
    <property type="component" value="Unassembled WGS sequence"/>
</dbReference>
<dbReference type="Gene3D" id="3.60.20.10">
    <property type="entry name" value="Glutamine Phosphoribosylpyrophosphate, subunit 1, domain 1"/>
    <property type="match status" value="1"/>
</dbReference>
<dbReference type="InterPro" id="IPR023343">
    <property type="entry name" value="Penicillin_amidase_dom1"/>
</dbReference>
<keyword evidence="4" id="KW-1133">Transmembrane helix</keyword>
<dbReference type="InterPro" id="IPR002692">
    <property type="entry name" value="S45"/>
</dbReference>
<keyword evidence="4" id="KW-0812">Transmembrane</keyword>
<evidence type="ECO:0000256" key="3">
    <source>
        <dbReference type="ARBA" id="ARBA00023145"/>
    </source>
</evidence>
<dbReference type="EMBL" id="JABFDB010000021">
    <property type="protein sequence ID" value="NYZ22664.1"/>
    <property type="molecule type" value="Genomic_DNA"/>
</dbReference>
<evidence type="ECO:0000256" key="2">
    <source>
        <dbReference type="ARBA" id="ARBA00022801"/>
    </source>
</evidence>
<evidence type="ECO:0000256" key="1">
    <source>
        <dbReference type="ARBA" id="ARBA00006586"/>
    </source>
</evidence>
<feature type="transmembrane region" description="Helical" evidence="4">
    <location>
        <begin position="41"/>
        <end position="66"/>
    </location>
</feature>
<dbReference type="InterPro" id="IPR043147">
    <property type="entry name" value="Penicillin_amidase_A-knob"/>
</dbReference>
<gene>
    <name evidence="5" type="ORF">HND93_23380</name>
</gene>
<dbReference type="InterPro" id="IPR014395">
    <property type="entry name" value="Pen/GL7ACA/AHL_acylase"/>
</dbReference>
<dbReference type="SUPFAM" id="SSF56235">
    <property type="entry name" value="N-terminal nucleophile aminohydrolases (Ntn hydrolases)"/>
    <property type="match status" value="1"/>
</dbReference>
<reference evidence="5 6" key="1">
    <citation type="submission" date="2020-05" db="EMBL/GenBank/DDBJ databases">
        <title>Azospirillum oleiclasticum sp. nov, a nitrogen-fixing and heavy crude oil-emulsifying bacterium isolated from the crude oil of Yumen Oilfield.</title>
        <authorList>
            <person name="Wu D."/>
            <person name="Cai M."/>
            <person name="Zhang X."/>
        </authorList>
    </citation>
    <scope>NUCLEOTIDE SEQUENCE [LARGE SCALE GENOMIC DNA]</scope>
    <source>
        <strain evidence="5 6">ROY-1-1-2</strain>
    </source>
</reference>
<dbReference type="PANTHER" id="PTHR34218:SF4">
    <property type="entry name" value="ACYL-HOMOSERINE LACTONE ACYLASE QUIP"/>
    <property type="match status" value="1"/>
</dbReference>
<sequence>MIGMVHAAVQPVAIGPRISIYQGRRNGWDQRSPDSMTRRTLTVTAALLGTLLFLAVAVPCALLLWMRAEVPSGRGTLSMPGLSAPVEVLRDRNGVPHIVASNLGDAYFALGHAHAQDRLFQMEFMRRVGAGRVAEVVGTRFGSWAVDIDRMMRTLGLYRRTESSLGALPPETRTALDRYAAGINAYLTTRREALPIEFQLLRLEPEPWSPADSLVWGKLMALQLSGNYREELRNARLLRTLPPERIRDLYPEAPADSPVTLASELRGLSFDHALATLPDLGPDLASNEWLVDGRGTATGKPILANDPHLGLEAPILWYLARIVTPELTIAGATVPGVPMHVLGHNGHIAWGFTTTHSDTQDLFIERIDPLDPARYLTPDGSEPFRTRQEVIRVAGQPDLTITVRETRHGPVISDVDGSAGAPAGHVIALAFTGLADDDTTAGGLHRLNLARNVAEASAALSLHKAPQQNVVYTDSKGTTAFMAPALVPIRRKGDGRTPVPGWTGEYDWIGTIPYDELPRALDPPSGRIVNANNRVVGPDYPHRLASEWPDPVRARRIGQMLDSDTPLSVERAAIQQMDAVSLHARAILPVLLTTRPGNEREAQALALLRSWDGTMARDRAEPLIYAWWLRELVRRLTADELGELFPAYWDLRAEAARHMLTEAQGWCDDVSTSASETCADALSASLATALAAITKRHGNDMSGWSWGLEHKAALNHRLLGRVPVLGSLFDLSVATDGDAHTVNRGTTKVASSDAPFSHVHGPGFRAVYDLADLDNSRFVIATGQSGNPLSPHWGDFVTLWANGGAVTLAGDANQLRASGATRLLLTPEPQQ</sequence>
<accession>A0ABX2TEA1</accession>
<protein>
    <submittedName>
        <fullName evidence="5">Penicillin acylase family protein</fullName>
    </submittedName>
</protein>
<proteinExistence type="inferred from homology"/>
<dbReference type="Pfam" id="PF01804">
    <property type="entry name" value="Penicil_amidase"/>
    <property type="match status" value="1"/>
</dbReference>
<comment type="similarity">
    <text evidence="1">Belongs to the peptidase S45 family.</text>
</comment>
<keyword evidence="4" id="KW-0472">Membrane</keyword>
<dbReference type="PANTHER" id="PTHR34218">
    <property type="entry name" value="PEPTIDASE S45 PENICILLIN AMIDASE"/>
    <property type="match status" value="1"/>
</dbReference>
<dbReference type="InterPro" id="IPR043146">
    <property type="entry name" value="Penicillin_amidase_N_B-knob"/>
</dbReference>
<comment type="caution">
    <text evidence="5">The sequence shown here is derived from an EMBL/GenBank/DDBJ whole genome shotgun (WGS) entry which is preliminary data.</text>
</comment>
<evidence type="ECO:0000313" key="6">
    <source>
        <dbReference type="Proteomes" id="UP000584642"/>
    </source>
</evidence>
<keyword evidence="3" id="KW-0865">Zymogen</keyword>
<dbReference type="Gene3D" id="2.30.120.10">
    <property type="match status" value="1"/>
</dbReference>